<gene>
    <name evidence="2" type="ORF">CB5_LOCUS22903</name>
</gene>
<feature type="compositionally biased region" description="Low complexity" evidence="1">
    <location>
        <begin position="1"/>
        <end position="21"/>
    </location>
</feature>
<feature type="compositionally biased region" description="Low complexity" evidence="1">
    <location>
        <begin position="360"/>
        <end position="373"/>
    </location>
</feature>
<name>A0A6V7Q983_ANACO</name>
<sequence>MARGRPCGSGCTSAGTSSGPGEHAPMGRGGEEQVGPEPLGDACTQQLEVEVAAMRGQLTALSGMFQHRIATESSSLWCSYFVWASSSSRQNEGARQASGGRVFALTQPEGDTSGDVLTGIVTLCITRARAIFDTGASHSFISHSFACEHGFSSRPLDVSLRIETPEGDLVADRCILSYPVNLDNRSFLANLVVLLMKNFDVVLGMDRLTRHHATIDCERRMVIFSGPGEEVFVYRECKSSYFATTISSARAKRLINAKCVAYLASVDVTRRAAPPLEEIPVVREFPDDRLVEEFRRLEIEVVSTGATAQLFIFKRWFVTVGSSSHGRSKRKKKKKHSLKTFALASRPCLRPHPFPSPFLPAARRSPSEAPAGPHGARRRGSGSLEPSSPGAAHRSPSERPARPSIGSSEPPRPRAARQRNPREAEHWKLGTTTAARRSPLATGTPAKPSAAHHRKFGTTPAARRSPPEPPASPRATRNLLPSPAVPLPHAHFIWFIFRFLGLGV</sequence>
<accession>A0A6V7Q983</accession>
<dbReference type="PANTHER" id="PTHR15503:SF45">
    <property type="entry name" value="RNA-DIRECTED DNA POLYMERASE HOMOLOG"/>
    <property type="match status" value="1"/>
</dbReference>
<dbReference type="EMBL" id="LR862134">
    <property type="protein sequence ID" value="CAD1839692.1"/>
    <property type="molecule type" value="Genomic_DNA"/>
</dbReference>
<dbReference type="AlphaFoldDB" id="A0A6V7Q983"/>
<feature type="region of interest" description="Disordered" evidence="1">
    <location>
        <begin position="1"/>
        <end position="39"/>
    </location>
</feature>
<evidence type="ECO:0000256" key="1">
    <source>
        <dbReference type="SAM" id="MobiDB-lite"/>
    </source>
</evidence>
<dbReference type="InterPro" id="IPR021109">
    <property type="entry name" value="Peptidase_aspartic_dom_sf"/>
</dbReference>
<organism evidence="2">
    <name type="scientific">Ananas comosus var. bracteatus</name>
    <name type="common">red pineapple</name>
    <dbReference type="NCBI Taxonomy" id="296719"/>
    <lineage>
        <taxon>Eukaryota</taxon>
        <taxon>Viridiplantae</taxon>
        <taxon>Streptophyta</taxon>
        <taxon>Embryophyta</taxon>
        <taxon>Tracheophyta</taxon>
        <taxon>Spermatophyta</taxon>
        <taxon>Magnoliopsida</taxon>
        <taxon>Liliopsida</taxon>
        <taxon>Poales</taxon>
        <taxon>Bromeliaceae</taxon>
        <taxon>Bromelioideae</taxon>
        <taxon>Ananas</taxon>
    </lineage>
</organism>
<dbReference type="PANTHER" id="PTHR15503">
    <property type="entry name" value="LDOC1 RELATED"/>
    <property type="match status" value="1"/>
</dbReference>
<protein>
    <submittedName>
        <fullName evidence="2">Uncharacterized protein</fullName>
    </submittedName>
</protein>
<proteinExistence type="predicted"/>
<evidence type="ECO:0000313" key="2">
    <source>
        <dbReference type="EMBL" id="CAD1839692.1"/>
    </source>
</evidence>
<dbReference type="Gene3D" id="2.40.70.10">
    <property type="entry name" value="Acid Proteases"/>
    <property type="match status" value="1"/>
</dbReference>
<reference evidence="2" key="1">
    <citation type="submission" date="2020-07" db="EMBL/GenBank/DDBJ databases">
        <authorList>
            <person name="Lin J."/>
        </authorList>
    </citation>
    <scope>NUCLEOTIDE SEQUENCE</scope>
</reference>
<dbReference type="CDD" id="cd00303">
    <property type="entry name" value="retropepsin_like"/>
    <property type="match status" value="1"/>
</dbReference>
<feature type="region of interest" description="Disordered" evidence="1">
    <location>
        <begin position="352"/>
        <end position="477"/>
    </location>
</feature>
<dbReference type="InterPro" id="IPR032567">
    <property type="entry name" value="RTL1-rel"/>
</dbReference>
<dbReference type="Pfam" id="PF08284">
    <property type="entry name" value="RVP_2"/>
    <property type="match status" value="1"/>
</dbReference>
<dbReference type="SUPFAM" id="SSF50630">
    <property type="entry name" value="Acid proteases"/>
    <property type="match status" value="1"/>
</dbReference>